<keyword evidence="2 3" id="KW-0472">Membrane</keyword>
<accession>A0ABS4NKJ4</accession>
<dbReference type="Pfam" id="PF00144">
    <property type="entry name" value="Beta-lactamase"/>
    <property type="match status" value="1"/>
</dbReference>
<evidence type="ECO:0000259" key="4">
    <source>
        <dbReference type="Pfam" id="PF00144"/>
    </source>
</evidence>
<feature type="transmembrane region" description="Helical" evidence="3">
    <location>
        <begin position="388"/>
        <end position="411"/>
    </location>
</feature>
<gene>
    <name evidence="5" type="ORF">J2Z70_000720</name>
</gene>
<comment type="subcellular location">
    <subcellularLocation>
        <location evidence="1">Membrane</location>
    </subcellularLocation>
</comment>
<reference evidence="5 6" key="1">
    <citation type="submission" date="2021-03" db="EMBL/GenBank/DDBJ databases">
        <title>Genomic Encyclopedia of Type Strains, Phase IV (KMG-IV): sequencing the most valuable type-strain genomes for metagenomic binning, comparative biology and taxonomic classification.</title>
        <authorList>
            <person name="Goeker M."/>
        </authorList>
    </citation>
    <scope>NUCLEOTIDE SEQUENCE [LARGE SCALE GENOMIC DNA]</scope>
    <source>
        <strain evidence="5 6">DSM 101953</strain>
    </source>
</reference>
<dbReference type="InterPro" id="IPR012338">
    <property type="entry name" value="Beta-lactam/transpept-like"/>
</dbReference>
<keyword evidence="6" id="KW-1185">Reference proteome</keyword>
<dbReference type="InterPro" id="IPR001466">
    <property type="entry name" value="Beta-lactam-related"/>
</dbReference>
<dbReference type="InterPro" id="IPR050491">
    <property type="entry name" value="AmpC-like"/>
</dbReference>
<sequence>MKKTPRRKEMLLKGIAMLLSVILATAVCWHEIGTLLTSGKVDSESAMVQSIMDKTATPGVAILSATGGKTEFKTYGYADKAQGKEVTADSLFEIGSTTKAFTALAVIMLQDQGDLAYTDDVSQYLPEFAPTYKGDKVKITINQLLAHTSGIPSWSIRLIPEGSGQEQLAATIHKMSSLALDTNPGSAYQYATVNYDILAAVIERVTGRSYQEYVTEHILKPLGMNDSYFSTGQEWKPEPLAQGYRVFFGKSMAYDAPRYYGNIAAGYLVTNLKDLQHWVNAQMGSGEVPDNLRKAIQQSHEPDLLTTGHEAENQFYAFGWSQDRETRVIRHSGSNPNYSSQAIIDPERKEGVFVLANLNSTAPTLIAQNIYDNMQGQPMKTFKYDDTYILMDGIGSLLVVLTVIGITFKLIRLAGGRSDFATEKGIRRQKIKARVTLFIRALLLLLVLGWPFLVNYNYTMISVWMSYSVLLWMGLASLSCVLSMILAGRHWR</sequence>
<dbReference type="SUPFAM" id="SSF56601">
    <property type="entry name" value="beta-lactamase/transpeptidase-like"/>
    <property type="match status" value="1"/>
</dbReference>
<dbReference type="PANTHER" id="PTHR46825">
    <property type="entry name" value="D-ALANYL-D-ALANINE-CARBOXYPEPTIDASE/ENDOPEPTIDASE AMPH"/>
    <property type="match status" value="1"/>
</dbReference>
<keyword evidence="3" id="KW-0812">Transmembrane</keyword>
<evidence type="ECO:0000256" key="3">
    <source>
        <dbReference type="SAM" id="Phobius"/>
    </source>
</evidence>
<feature type="domain" description="Beta-lactamase-related" evidence="4">
    <location>
        <begin position="46"/>
        <end position="367"/>
    </location>
</feature>
<dbReference type="RefSeq" id="WP_209869454.1">
    <property type="nucleotide sequence ID" value="NZ_JAGGLV010000002.1"/>
</dbReference>
<evidence type="ECO:0000256" key="1">
    <source>
        <dbReference type="ARBA" id="ARBA00004370"/>
    </source>
</evidence>
<feature type="transmembrane region" description="Helical" evidence="3">
    <location>
        <begin position="464"/>
        <end position="487"/>
    </location>
</feature>
<evidence type="ECO:0000256" key="2">
    <source>
        <dbReference type="ARBA" id="ARBA00023136"/>
    </source>
</evidence>
<evidence type="ECO:0000313" key="5">
    <source>
        <dbReference type="EMBL" id="MBP2110580.1"/>
    </source>
</evidence>
<feature type="transmembrane region" description="Helical" evidence="3">
    <location>
        <begin position="431"/>
        <end position="452"/>
    </location>
</feature>
<protein>
    <submittedName>
        <fullName evidence="5">CubicO group peptidase (Beta-lactamase class C family)</fullName>
    </submittedName>
</protein>
<dbReference type="PANTHER" id="PTHR46825:SF11">
    <property type="entry name" value="PENICILLIN-BINDING PROTEIN 4"/>
    <property type="match status" value="1"/>
</dbReference>
<organism evidence="5 6">
    <name type="scientific">Paenibacillus silagei</name>
    <dbReference type="NCBI Taxonomy" id="1670801"/>
    <lineage>
        <taxon>Bacteria</taxon>
        <taxon>Bacillati</taxon>
        <taxon>Bacillota</taxon>
        <taxon>Bacilli</taxon>
        <taxon>Bacillales</taxon>
        <taxon>Paenibacillaceae</taxon>
        <taxon>Paenibacillus</taxon>
    </lineage>
</organism>
<proteinExistence type="predicted"/>
<dbReference type="Proteomes" id="UP000773462">
    <property type="component" value="Unassembled WGS sequence"/>
</dbReference>
<dbReference type="Gene3D" id="3.40.710.10">
    <property type="entry name" value="DD-peptidase/beta-lactamase superfamily"/>
    <property type="match status" value="1"/>
</dbReference>
<dbReference type="EMBL" id="JAGGLV010000002">
    <property type="protein sequence ID" value="MBP2110580.1"/>
    <property type="molecule type" value="Genomic_DNA"/>
</dbReference>
<name>A0ABS4NKJ4_9BACL</name>
<keyword evidence="3" id="KW-1133">Transmembrane helix</keyword>
<comment type="caution">
    <text evidence="5">The sequence shown here is derived from an EMBL/GenBank/DDBJ whole genome shotgun (WGS) entry which is preliminary data.</text>
</comment>
<evidence type="ECO:0000313" key="6">
    <source>
        <dbReference type="Proteomes" id="UP000773462"/>
    </source>
</evidence>